<reference evidence="1 2" key="1">
    <citation type="submission" date="2024-01" db="EMBL/GenBank/DDBJ databases">
        <title>The genomes of 5 underutilized Papilionoideae crops provide insights into root nodulation and disease resistance.</title>
        <authorList>
            <person name="Yuan L."/>
        </authorList>
    </citation>
    <scope>NUCLEOTIDE SEQUENCE [LARGE SCALE GENOMIC DNA]</scope>
    <source>
        <strain evidence="1">LY-2023</strain>
        <tissue evidence="1">Leaf</tissue>
    </source>
</reference>
<evidence type="ECO:0000313" key="2">
    <source>
        <dbReference type="Proteomes" id="UP001359559"/>
    </source>
</evidence>
<name>A0AAN9IGQ7_CLITE</name>
<dbReference type="Proteomes" id="UP001359559">
    <property type="component" value="Unassembled WGS sequence"/>
</dbReference>
<comment type="caution">
    <text evidence="1">The sequence shown here is derived from an EMBL/GenBank/DDBJ whole genome shotgun (WGS) entry which is preliminary data.</text>
</comment>
<gene>
    <name evidence="1" type="ORF">RJT34_25300</name>
</gene>
<proteinExistence type="predicted"/>
<protein>
    <submittedName>
        <fullName evidence="1">Uncharacterized protein</fullName>
    </submittedName>
</protein>
<keyword evidence="2" id="KW-1185">Reference proteome</keyword>
<organism evidence="1 2">
    <name type="scientific">Clitoria ternatea</name>
    <name type="common">Butterfly pea</name>
    <dbReference type="NCBI Taxonomy" id="43366"/>
    <lineage>
        <taxon>Eukaryota</taxon>
        <taxon>Viridiplantae</taxon>
        <taxon>Streptophyta</taxon>
        <taxon>Embryophyta</taxon>
        <taxon>Tracheophyta</taxon>
        <taxon>Spermatophyta</taxon>
        <taxon>Magnoliopsida</taxon>
        <taxon>eudicotyledons</taxon>
        <taxon>Gunneridae</taxon>
        <taxon>Pentapetalae</taxon>
        <taxon>rosids</taxon>
        <taxon>fabids</taxon>
        <taxon>Fabales</taxon>
        <taxon>Fabaceae</taxon>
        <taxon>Papilionoideae</taxon>
        <taxon>50 kb inversion clade</taxon>
        <taxon>NPAAA clade</taxon>
        <taxon>indigoferoid/millettioid clade</taxon>
        <taxon>Phaseoleae</taxon>
        <taxon>Clitoria</taxon>
    </lineage>
</organism>
<accession>A0AAN9IGQ7</accession>
<sequence>MSPLPTIVAYDEEVQEIMCAKRRCMCCWIQSGTLLLWWEKVRSPGGRERWWKKLRECYALNLHDRTVNNNAGDDSYGGFFVRFVSILSKVYGRVNECTLLRWLMK</sequence>
<dbReference type="EMBL" id="JAYKXN010000006">
    <property type="protein sequence ID" value="KAK7280238.1"/>
    <property type="molecule type" value="Genomic_DNA"/>
</dbReference>
<dbReference type="AlphaFoldDB" id="A0AAN9IGQ7"/>
<evidence type="ECO:0000313" key="1">
    <source>
        <dbReference type="EMBL" id="KAK7280238.1"/>
    </source>
</evidence>